<proteinExistence type="predicted"/>
<accession>A0AAJ6QU79</accession>
<dbReference type="Gene3D" id="3.30.70.330">
    <property type="match status" value="1"/>
</dbReference>
<dbReference type="InterPro" id="IPR000504">
    <property type="entry name" value="RRM_dom"/>
</dbReference>
<evidence type="ECO:0000256" key="1">
    <source>
        <dbReference type="ARBA" id="ARBA00004123"/>
    </source>
</evidence>
<evidence type="ECO:0000256" key="5">
    <source>
        <dbReference type="ARBA" id="ARBA00031739"/>
    </source>
</evidence>
<keyword evidence="10" id="KW-0687">Ribonucleoprotein</keyword>
<evidence type="ECO:0000256" key="7">
    <source>
        <dbReference type="SAM" id="MobiDB-lite"/>
    </source>
</evidence>
<dbReference type="Pfam" id="PF00076">
    <property type="entry name" value="RRM_1"/>
    <property type="match status" value="1"/>
</dbReference>
<dbReference type="KEGG" id="goe:100908275"/>
<dbReference type="PANTHER" id="PTHR13952:SF6">
    <property type="entry name" value="U11_U12 SMALL NUCLEAR RIBONUCLEOPROTEIN 35 KDA PROTEIN"/>
    <property type="match status" value="1"/>
</dbReference>
<dbReference type="SUPFAM" id="SSF54928">
    <property type="entry name" value="RNA-binding domain, RBD"/>
    <property type="match status" value="1"/>
</dbReference>
<keyword evidence="9" id="KW-1185">Reference proteome</keyword>
<dbReference type="GO" id="GO:0017069">
    <property type="term" value="F:snRNA binding"/>
    <property type="evidence" value="ECO:0007669"/>
    <property type="project" value="TreeGrafter"/>
</dbReference>
<keyword evidence="4" id="KW-0539">Nucleus</keyword>
<evidence type="ECO:0000256" key="6">
    <source>
        <dbReference type="PROSITE-ProRule" id="PRU00176"/>
    </source>
</evidence>
<gene>
    <name evidence="10" type="primary">LOC100908275</name>
</gene>
<dbReference type="AlphaFoldDB" id="A0AAJ6QU79"/>
<comment type="subcellular location">
    <subcellularLocation>
        <location evidence="1">Nucleus</location>
    </subcellularLocation>
</comment>
<organism evidence="9 10">
    <name type="scientific">Galendromus occidentalis</name>
    <name type="common">western predatory mite</name>
    <dbReference type="NCBI Taxonomy" id="34638"/>
    <lineage>
        <taxon>Eukaryota</taxon>
        <taxon>Metazoa</taxon>
        <taxon>Ecdysozoa</taxon>
        <taxon>Arthropoda</taxon>
        <taxon>Chelicerata</taxon>
        <taxon>Arachnida</taxon>
        <taxon>Acari</taxon>
        <taxon>Parasitiformes</taxon>
        <taxon>Mesostigmata</taxon>
        <taxon>Gamasina</taxon>
        <taxon>Phytoseioidea</taxon>
        <taxon>Phytoseiidae</taxon>
        <taxon>Typhlodrominae</taxon>
        <taxon>Galendromus</taxon>
    </lineage>
</organism>
<dbReference type="PANTHER" id="PTHR13952">
    <property type="entry name" value="U1 SMALL NUCLEAR RIBONUCLEOPROTEIN 70 KD"/>
    <property type="match status" value="1"/>
</dbReference>
<dbReference type="InterPro" id="IPR035979">
    <property type="entry name" value="RBD_domain_sf"/>
</dbReference>
<dbReference type="SMART" id="SM00360">
    <property type="entry name" value="RRM"/>
    <property type="match status" value="1"/>
</dbReference>
<dbReference type="GeneID" id="100908275"/>
<sequence>MKIYDPVVAGTRDGSGSFIHDRALLRAETAKFKPPKLDTDPSKTVFVGRLPLDLTEDRLREVFSGCGTLRNLHLVRHKISRASQGYAFLTFKHSADVNRAIALHGSEIGGKRILVEREVGRLLPGWKPRRLGGGFGGRKESGQMRFGGRACPHSDRETKFPARSRADRKERERCCSTPTRRRDDAY</sequence>
<feature type="region of interest" description="Disordered" evidence="7">
    <location>
        <begin position="133"/>
        <end position="186"/>
    </location>
</feature>
<dbReference type="RefSeq" id="XP_003744159.1">
    <property type="nucleotide sequence ID" value="XM_003744111.1"/>
</dbReference>
<keyword evidence="3 6" id="KW-0694">RNA-binding</keyword>
<evidence type="ECO:0000256" key="4">
    <source>
        <dbReference type="ARBA" id="ARBA00023242"/>
    </source>
</evidence>
<feature type="domain" description="RRM" evidence="8">
    <location>
        <begin position="43"/>
        <end position="120"/>
    </location>
</feature>
<protein>
    <recommendedName>
        <fullName evidence="2">U11/U12 small nuclear ribonucleoprotein 35 kDa protein</fullName>
    </recommendedName>
    <alternativeName>
        <fullName evidence="5">U1 snRNP-binding protein homolog</fullName>
    </alternativeName>
</protein>
<dbReference type="FunFam" id="3.30.70.330:FF:000132">
    <property type="entry name" value="Small nuclear ribonucleoprotein U11/U12 subunit 35"/>
    <property type="match status" value="1"/>
</dbReference>
<reference evidence="10" key="1">
    <citation type="submission" date="2025-08" db="UniProtKB">
        <authorList>
            <consortium name="RefSeq"/>
        </authorList>
    </citation>
    <scope>IDENTIFICATION</scope>
</reference>
<evidence type="ECO:0000313" key="9">
    <source>
        <dbReference type="Proteomes" id="UP000694867"/>
    </source>
</evidence>
<evidence type="ECO:0000313" key="10">
    <source>
        <dbReference type="RefSeq" id="XP_003744159.1"/>
    </source>
</evidence>
<feature type="compositionally biased region" description="Basic and acidic residues" evidence="7">
    <location>
        <begin position="152"/>
        <end position="186"/>
    </location>
</feature>
<evidence type="ECO:0000256" key="3">
    <source>
        <dbReference type="ARBA" id="ARBA00022884"/>
    </source>
</evidence>
<name>A0AAJ6QU79_9ACAR</name>
<evidence type="ECO:0000256" key="2">
    <source>
        <dbReference type="ARBA" id="ARBA00021080"/>
    </source>
</evidence>
<dbReference type="InterPro" id="IPR051183">
    <property type="entry name" value="U1_U11-U12_snRNP_70-35kDa"/>
</dbReference>
<dbReference type="GO" id="GO:0071011">
    <property type="term" value="C:precatalytic spliceosome"/>
    <property type="evidence" value="ECO:0007669"/>
    <property type="project" value="TreeGrafter"/>
</dbReference>
<dbReference type="PROSITE" id="PS50102">
    <property type="entry name" value="RRM"/>
    <property type="match status" value="1"/>
</dbReference>
<dbReference type="GO" id="GO:0003729">
    <property type="term" value="F:mRNA binding"/>
    <property type="evidence" value="ECO:0007669"/>
    <property type="project" value="TreeGrafter"/>
</dbReference>
<dbReference type="GO" id="GO:0000398">
    <property type="term" value="P:mRNA splicing, via spliceosome"/>
    <property type="evidence" value="ECO:0007669"/>
    <property type="project" value="TreeGrafter"/>
</dbReference>
<dbReference type="Proteomes" id="UP000694867">
    <property type="component" value="Unplaced"/>
</dbReference>
<dbReference type="InterPro" id="IPR012677">
    <property type="entry name" value="Nucleotide-bd_a/b_plait_sf"/>
</dbReference>
<evidence type="ECO:0000259" key="8">
    <source>
        <dbReference type="PROSITE" id="PS50102"/>
    </source>
</evidence>